<proteinExistence type="predicted"/>
<dbReference type="Proteomes" id="UP000054047">
    <property type="component" value="Unassembled WGS sequence"/>
</dbReference>
<name>A0A0C2CEE9_9BILA</name>
<evidence type="ECO:0000313" key="1">
    <source>
        <dbReference type="EMBL" id="KIH48227.1"/>
    </source>
</evidence>
<organism evidence="1 2">
    <name type="scientific">Ancylostoma duodenale</name>
    <dbReference type="NCBI Taxonomy" id="51022"/>
    <lineage>
        <taxon>Eukaryota</taxon>
        <taxon>Metazoa</taxon>
        <taxon>Ecdysozoa</taxon>
        <taxon>Nematoda</taxon>
        <taxon>Chromadorea</taxon>
        <taxon>Rhabditida</taxon>
        <taxon>Rhabditina</taxon>
        <taxon>Rhabditomorpha</taxon>
        <taxon>Strongyloidea</taxon>
        <taxon>Ancylostomatidae</taxon>
        <taxon>Ancylostomatinae</taxon>
        <taxon>Ancylostoma</taxon>
    </lineage>
</organism>
<protein>
    <submittedName>
        <fullName evidence="1">Uncharacterized protein</fullName>
    </submittedName>
</protein>
<sequence length="39" mass="4419">MFSNFPPKQRTRRDQCTCTCCVTRCDRGKPATIALTGRV</sequence>
<evidence type="ECO:0000313" key="2">
    <source>
        <dbReference type="Proteomes" id="UP000054047"/>
    </source>
</evidence>
<reference evidence="1 2" key="1">
    <citation type="submission" date="2013-12" db="EMBL/GenBank/DDBJ databases">
        <title>Draft genome of the parsitic nematode Ancylostoma duodenale.</title>
        <authorList>
            <person name="Mitreva M."/>
        </authorList>
    </citation>
    <scope>NUCLEOTIDE SEQUENCE [LARGE SCALE GENOMIC DNA]</scope>
    <source>
        <strain evidence="1 2">Zhejiang</strain>
    </source>
</reference>
<gene>
    <name evidence="1" type="ORF">ANCDUO_21706</name>
</gene>
<dbReference type="AlphaFoldDB" id="A0A0C2CEE9"/>
<accession>A0A0C2CEE9</accession>
<keyword evidence="2" id="KW-1185">Reference proteome</keyword>
<dbReference type="EMBL" id="KN761434">
    <property type="protein sequence ID" value="KIH48227.1"/>
    <property type="molecule type" value="Genomic_DNA"/>
</dbReference>